<reference evidence="2 3" key="1">
    <citation type="submission" date="2023-07" db="EMBL/GenBank/DDBJ databases">
        <title>Sorghum-associated microbial communities from plants grown in Nebraska, USA.</title>
        <authorList>
            <person name="Schachtman D."/>
        </authorList>
    </citation>
    <scope>NUCLEOTIDE SEQUENCE [LARGE SCALE GENOMIC DNA]</scope>
    <source>
        <strain evidence="2 3">4249</strain>
    </source>
</reference>
<accession>A0ABU1WLI5</accession>
<dbReference type="EMBL" id="JAVDWU010000003">
    <property type="protein sequence ID" value="MDR7149904.1"/>
    <property type="molecule type" value="Genomic_DNA"/>
</dbReference>
<dbReference type="RefSeq" id="WP_310314719.1">
    <property type="nucleotide sequence ID" value="NZ_JAVDWU010000003.1"/>
</dbReference>
<dbReference type="SUPFAM" id="SSF53474">
    <property type="entry name" value="alpha/beta-Hydrolases"/>
    <property type="match status" value="1"/>
</dbReference>
<sequence length="541" mass="59048">MGEEQLFPGPPANPFNRLDARVGMALSYWAYPHREIKKAREVIDHPDPWVHAEPGQHLPPHWPVANLDSNGRLKSGSPEGWNTQHNANGKLENQFKVSINDRTQEITFDFKGSDAWSNWKSDLGNAGASEFAKIEGQAQAALNALRADERYKAYRFAATGHSLGGGMAQSFALRNQLDAYVYNSLPIARDTLRGGYFDSVGGVDAALARYQASGRQVHDVRTPNDIATYAYEGVMQNQYLSHHVGAGPALLPGATIPDLLKTVLMASKVGTLPATALMGRDHTMGALVDAQHGLSLGEQGAYRIPEGHVDFAHVPPKVRKLFAELSHSPVVKAIQTARPDDFSPYERFVITRENGSQQHVAVHTGLGDVEIDHYDQDGSHTRVELNVRRGQPAKVSGFDSLGRPVREEWLALQTPRSMNPEQSALLDKALRETSEQLTRQGLNPVQVEQVCAAAVAHCAQHARHGRPEAFLVSGDGEVVGVMHENHYLSEMPIAPALQQDAAAHMAQAARLQHGPPQHALLEGAPQTTTETTCSRGRALHP</sequence>
<dbReference type="InterPro" id="IPR029058">
    <property type="entry name" value="AB_hydrolase_fold"/>
</dbReference>
<dbReference type="Proteomes" id="UP001265700">
    <property type="component" value="Unassembled WGS sequence"/>
</dbReference>
<comment type="caution">
    <text evidence="2">The sequence shown here is derived from an EMBL/GenBank/DDBJ whole genome shotgun (WGS) entry which is preliminary data.</text>
</comment>
<protein>
    <recommendedName>
        <fullName evidence="4">Fungal lipase-like domain-containing protein</fullName>
    </recommendedName>
</protein>
<organism evidence="2 3">
    <name type="scientific">Hydrogenophaga palleronii</name>
    <dbReference type="NCBI Taxonomy" id="65655"/>
    <lineage>
        <taxon>Bacteria</taxon>
        <taxon>Pseudomonadati</taxon>
        <taxon>Pseudomonadota</taxon>
        <taxon>Betaproteobacteria</taxon>
        <taxon>Burkholderiales</taxon>
        <taxon>Comamonadaceae</taxon>
        <taxon>Hydrogenophaga</taxon>
    </lineage>
</organism>
<dbReference type="Gene3D" id="3.40.50.1820">
    <property type="entry name" value="alpha/beta hydrolase"/>
    <property type="match status" value="1"/>
</dbReference>
<proteinExistence type="predicted"/>
<feature type="compositionally biased region" description="Polar residues" evidence="1">
    <location>
        <begin position="525"/>
        <end position="534"/>
    </location>
</feature>
<evidence type="ECO:0000256" key="1">
    <source>
        <dbReference type="SAM" id="MobiDB-lite"/>
    </source>
</evidence>
<evidence type="ECO:0000313" key="2">
    <source>
        <dbReference type="EMBL" id="MDR7149904.1"/>
    </source>
</evidence>
<keyword evidence="3" id="KW-1185">Reference proteome</keyword>
<gene>
    <name evidence="2" type="ORF">J2W49_001859</name>
</gene>
<evidence type="ECO:0008006" key="4">
    <source>
        <dbReference type="Google" id="ProtNLM"/>
    </source>
</evidence>
<dbReference type="Pfam" id="PF26363">
    <property type="entry name" value="Phospholipase-like"/>
    <property type="match status" value="1"/>
</dbReference>
<name>A0ABU1WLI5_9BURK</name>
<evidence type="ECO:0000313" key="3">
    <source>
        <dbReference type="Proteomes" id="UP001265700"/>
    </source>
</evidence>
<feature type="region of interest" description="Disordered" evidence="1">
    <location>
        <begin position="517"/>
        <end position="541"/>
    </location>
</feature>